<dbReference type="PANTHER" id="PTHR30471">
    <property type="entry name" value="DNA REPAIR PROTEIN RADC"/>
    <property type="match status" value="1"/>
</dbReference>
<dbReference type="AlphaFoldDB" id="A0A6L7I2K3"/>
<dbReference type="GO" id="GO:0006508">
    <property type="term" value="P:proteolysis"/>
    <property type="evidence" value="ECO:0007669"/>
    <property type="project" value="UniProtKB-KW"/>
</dbReference>
<protein>
    <submittedName>
        <fullName evidence="7">DNA repair protein RadC</fullName>
    </submittedName>
</protein>
<dbReference type="Proteomes" id="UP000474778">
    <property type="component" value="Unassembled WGS sequence"/>
</dbReference>
<dbReference type="GO" id="GO:0046872">
    <property type="term" value="F:metal ion binding"/>
    <property type="evidence" value="ECO:0007669"/>
    <property type="project" value="UniProtKB-KW"/>
</dbReference>
<gene>
    <name evidence="7" type="primary">radC</name>
    <name evidence="7" type="ORF">GNT65_19315</name>
</gene>
<evidence type="ECO:0000313" key="8">
    <source>
        <dbReference type="Proteomes" id="UP000474778"/>
    </source>
</evidence>
<dbReference type="EMBL" id="WRPA01000025">
    <property type="protein sequence ID" value="MXR70809.1"/>
    <property type="molecule type" value="Genomic_DNA"/>
</dbReference>
<keyword evidence="4" id="KW-0862">Zinc</keyword>
<dbReference type="PROSITE" id="PS01302">
    <property type="entry name" value="UPF0758"/>
    <property type="match status" value="1"/>
</dbReference>
<dbReference type="PROSITE" id="PS50249">
    <property type="entry name" value="MPN"/>
    <property type="match status" value="1"/>
</dbReference>
<dbReference type="PANTHER" id="PTHR30471:SF6">
    <property type="entry name" value="UPF0758 PROTEIN VC_0510"/>
    <property type="match status" value="1"/>
</dbReference>
<dbReference type="RefSeq" id="WP_160798814.1">
    <property type="nucleotide sequence ID" value="NZ_WRPA01000025.1"/>
</dbReference>
<dbReference type="Pfam" id="PF04002">
    <property type="entry name" value="RadC"/>
    <property type="match status" value="1"/>
</dbReference>
<evidence type="ECO:0000313" key="7">
    <source>
        <dbReference type="EMBL" id="MXR70809.1"/>
    </source>
</evidence>
<dbReference type="InterPro" id="IPR025657">
    <property type="entry name" value="RadC_JAB"/>
</dbReference>
<evidence type="ECO:0000256" key="1">
    <source>
        <dbReference type="ARBA" id="ARBA00022670"/>
    </source>
</evidence>
<dbReference type="Gene3D" id="3.40.140.10">
    <property type="entry name" value="Cytidine Deaminase, domain 2"/>
    <property type="match status" value="1"/>
</dbReference>
<dbReference type="CDD" id="cd08071">
    <property type="entry name" value="MPN_DUF2466"/>
    <property type="match status" value="1"/>
</dbReference>
<keyword evidence="8" id="KW-1185">Reference proteome</keyword>
<evidence type="ECO:0000256" key="4">
    <source>
        <dbReference type="ARBA" id="ARBA00022833"/>
    </source>
</evidence>
<feature type="domain" description="MPN" evidence="6">
    <location>
        <begin position="38"/>
        <end position="160"/>
    </location>
</feature>
<dbReference type="NCBIfam" id="TIGR00608">
    <property type="entry name" value="radc"/>
    <property type="match status" value="1"/>
</dbReference>
<name>A0A6L7I2K3_9GAMM</name>
<organism evidence="7 8">
    <name type="scientific">Shewanella insulae</name>
    <dbReference type="NCBI Taxonomy" id="2681496"/>
    <lineage>
        <taxon>Bacteria</taxon>
        <taxon>Pseudomonadati</taxon>
        <taxon>Pseudomonadota</taxon>
        <taxon>Gammaproteobacteria</taxon>
        <taxon>Alteromonadales</taxon>
        <taxon>Shewanellaceae</taxon>
        <taxon>Shewanella</taxon>
    </lineage>
</organism>
<sequence length="160" mass="18085">MLSKHTNPLSETPDDNVVREAIAILEARYGQQTEPHQPFNSPVITKDYLKLRMSDYQREVFAVMLLDSQHRLIRYEELFYGTIDAAAVYPREVVKLILARNAAAVIFAHNHPSGCPEPSDADRRITVRLKAALATIDIPVLDHLVIGHLDVVSFAERGWI</sequence>
<keyword evidence="5" id="KW-0482">Metalloprotease</keyword>
<accession>A0A6L7I2K3</accession>
<keyword evidence="3" id="KW-0378">Hydrolase</keyword>
<evidence type="ECO:0000256" key="3">
    <source>
        <dbReference type="ARBA" id="ARBA00022801"/>
    </source>
</evidence>
<reference evidence="7 8" key="1">
    <citation type="submission" date="2019-12" db="EMBL/GenBank/DDBJ databases">
        <title>Shewanella insulae sp. nov., isolated from a tidal flat.</title>
        <authorList>
            <person name="Yoon J.-H."/>
        </authorList>
    </citation>
    <scope>NUCLEOTIDE SEQUENCE [LARGE SCALE GENOMIC DNA]</scope>
    <source>
        <strain evidence="7 8">JBTF-M18</strain>
    </source>
</reference>
<dbReference type="SUPFAM" id="SSF102712">
    <property type="entry name" value="JAB1/MPN domain"/>
    <property type="match status" value="1"/>
</dbReference>
<evidence type="ECO:0000256" key="2">
    <source>
        <dbReference type="ARBA" id="ARBA00022723"/>
    </source>
</evidence>
<dbReference type="InterPro" id="IPR020891">
    <property type="entry name" value="UPF0758_CS"/>
</dbReference>
<evidence type="ECO:0000259" key="6">
    <source>
        <dbReference type="PROSITE" id="PS50249"/>
    </source>
</evidence>
<dbReference type="InterPro" id="IPR037518">
    <property type="entry name" value="MPN"/>
</dbReference>
<proteinExistence type="predicted"/>
<dbReference type="GO" id="GO:0008237">
    <property type="term" value="F:metallopeptidase activity"/>
    <property type="evidence" value="ECO:0007669"/>
    <property type="project" value="UniProtKB-KW"/>
</dbReference>
<dbReference type="InterPro" id="IPR001405">
    <property type="entry name" value="UPF0758"/>
</dbReference>
<comment type="caution">
    <text evidence="7">The sequence shown here is derived from an EMBL/GenBank/DDBJ whole genome shotgun (WGS) entry which is preliminary data.</text>
</comment>
<keyword evidence="1" id="KW-0645">Protease</keyword>
<keyword evidence="2" id="KW-0479">Metal-binding</keyword>
<evidence type="ECO:0000256" key="5">
    <source>
        <dbReference type="ARBA" id="ARBA00023049"/>
    </source>
</evidence>